<dbReference type="InterPro" id="IPR011761">
    <property type="entry name" value="ATP-grasp"/>
</dbReference>
<dbReference type="GO" id="GO:0018169">
    <property type="term" value="F:ribosomal S6-glutamic acid ligase activity"/>
    <property type="evidence" value="ECO:0007669"/>
    <property type="project" value="TreeGrafter"/>
</dbReference>
<dbReference type="EMBL" id="LBWA01000002">
    <property type="protein sequence ID" value="KKQ98657.1"/>
    <property type="molecule type" value="Genomic_DNA"/>
</dbReference>
<dbReference type="PROSITE" id="PS50975">
    <property type="entry name" value="ATP_GRASP"/>
    <property type="match status" value="1"/>
</dbReference>
<dbReference type="Pfam" id="PF08443">
    <property type="entry name" value="RimK"/>
    <property type="match status" value="1"/>
</dbReference>
<organism evidence="6 7">
    <name type="scientific">Candidatus Woesebacteria bacterium GW2011_GWA1_39_12</name>
    <dbReference type="NCBI Taxonomy" id="1618549"/>
    <lineage>
        <taxon>Bacteria</taxon>
        <taxon>Candidatus Woeseibacteriota</taxon>
    </lineage>
</organism>
<gene>
    <name evidence="6" type="ORF">UT23_C0002G0157</name>
</gene>
<evidence type="ECO:0000259" key="5">
    <source>
        <dbReference type="PROSITE" id="PS50975"/>
    </source>
</evidence>
<comment type="caution">
    <text evidence="6">The sequence shown here is derived from an EMBL/GenBank/DDBJ whole genome shotgun (WGS) entry which is preliminary data.</text>
</comment>
<dbReference type="InterPro" id="IPR013651">
    <property type="entry name" value="ATP-grasp_RimK-type"/>
</dbReference>
<dbReference type="GO" id="GO:0005737">
    <property type="term" value="C:cytoplasm"/>
    <property type="evidence" value="ECO:0007669"/>
    <property type="project" value="TreeGrafter"/>
</dbReference>
<dbReference type="GO" id="GO:0046872">
    <property type="term" value="F:metal ion binding"/>
    <property type="evidence" value="ECO:0007669"/>
    <property type="project" value="UniProtKB-KW"/>
</dbReference>
<evidence type="ECO:0000256" key="4">
    <source>
        <dbReference type="PROSITE-ProRule" id="PRU00409"/>
    </source>
</evidence>
<protein>
    <submittedName>
        <fullName evidence="6">Alpha-L-glutamate ligase, RimK family</fullName>
    </submittedName>
</protein>
<dbReference type="Proteomes" id="UP000034325">
    <property type="component" value="Unassembled WGS sequence"/>
</dbReference>
<dbReference type="GO" id="GO:0009432">
    <property type="term" value="P:SOS response"/>
    <property type="evidence" value="ECO:0007669"/>
    <property type="project" value="TreeGrafter"/>
</dbReference>
<evidence type="ECO:0000256" key="1">
    <source>
        <dbReference type="ARBA" id="ARBA00022723"/>
    </source>
</evidence>
<evidence type="ECO:0000256" key="2">
    <source>
        <dbReference type="ARBA" id="ARBA00022741"/>
    </source>
</evidence>
<feature type="domain" description="ATP-grasp" evidence="5">
    <location>
        <begin position="106"/>
        <end position="291"/>
    </location>
</feature>
<proteinExistence type="predicted"/>
<dbReference type="GO" id="GO:0005524">
    <property type="term" value="F:ATP binding"/>
    <property type="evidence" value="ECO:0007669"/>
    <property type="project" value="UniProtKB-UniRule"/>
</dbReference>
<dbReference type="Gene3D" id="3.30.470.20">
    <property type="entry name" value="ATP-grasp fold, B domain"/>
    <property type="match status" value="1"/>
</dbReference>
<sequence length="300" mass="34633">MRILIVGLVRNPQLKRIKEEGKKRGHTVEGCYTSELTIYSTPDIFKPTLRGKELKYDLIYLWAVGKRRWEWYTAVNFLNRQMRTIIVNKKVIDSSYNYYLTPASDYLKQTENLLPFPKSALVFDSKSVRSVIDNFEFPLIVKISEGRQGRGVFKVDSPEEVEKVIEENKQKSPSFVIREFIPNDGDIRVFTVGYKAIGAMKRVPTKKDEFRSNISLGGRGEKFDLEKYPEIRNIAEKLSEITATEIAGVDIMVNKNTGKPYILEINPGPQFTGFEKYTGINAAEEIIKYFETLYERNIKN</sequence>
<evidence type="ECO:0000313" key="7">
    <source>
        <dbReference type="Proteomes" id="UP000034325"/>
    </source>
</evidence>
<keyword evidence="1" id="KW-0479">Metal-binding</keyword>
<accession>A0A0G0M620</accession>
<dbReference type="AlphaFoldDB" id="A0A0G0M620"/>
<keyword evidence="2 4" id="KW-0547">Nucleotide-binding</keyword>
<dbReference type="InterPro" id="IPR013815">
    <property type="entry name" value="ATP_grasp_subdomain_1"/>
</dbReference>
<dbReference type="Gene3D" id="3.30.1490.20">
    <property type="entry name" value="ATP-grasp fold, A domain"/>
    <property type="match status" value="1"/>
</dbReference>
<dbReference type="NCBIfam" id="TIGR00768">
    <property type="entry name" value="rimK_fam"/>
    <property type="match status" value="1"/>
</dbReference>
<evidence type="ECO:0000256" key="3">
    <source>
        <dbReference type="ARBA" id="ARBA00022840"/>
    </source>
</evidence>
<dbReference type="PANTHER" id="PTHR21621">
    <property type="entry name" value="RIBOSOMAL PROTEIN S6 MODIFICATION PROTEIN"/>
    <property type="match status" value="1"/>
</dbReference>
<reference evidence="6 7" key="1">
    <citation type="journal article" date="2015" name="Nature">
        <title>rRNA introns, odd ribosomes, and small enigmatic genomes across a large radiation of phyla.</title>
        <authorList>
            <person name="Brown C.T."/>
            <person name="Hug L.A."/>
            <person name="Thomas B.C."/>
            <person name="Sharon I."/>
            <person name="Castelle C.J."/>
            <person name="Singh A."/>
            <person name="Wilkins M.J."/>
            <person name="Williams K.H."/>
            <person name="Banfield J.F."/>
        </authorList>
    </citation>
    <scope>NUCLEOTIDE SEQUENCE [LARGE SCALE GENOMIC DNA]</scope>
</reference>
<keyword evidence="3 4" id="KW-0067">ATP-binding</keyword>
<name>A0A0G0M620_9BACT</name>
<dbReference type="PANTHER" id="PTHR21621:SF0">
    <property type="entry name" value="BETA-CITRYLGLUTAMATE SYNTHASE B-RELATED"/>
    <property type="match status" value="1"/>
</dbReference>
<keyword evidence="6" id="KW-0436">Ligase</keyword>
<dbReference type="SUPFAM" id="SSF56059">
    <property type="entry name" value="Glutathione synthetase ATP-binding domain-like"/>
    <property type="match status" value="1"/>
</dbReference>
<dbReference type="InterPro" id="IPR004666">
    <property type="entry name" value="Rp_bS6_RimK/Lys_biosynth_LsyX"/>
</dbReference>
<evidence type="ECO:0000313" key="6">
    <source>
        <dbReference type="EMBL" id="KKQ98657.1"/>
    </source>
</evidence>